<dbReference type="Proteomes" id="UP000479710">
    <property type="component" value="Unassembled WGS sequence"/>
</dbReference>
<dbReference type="AlphaFoldDB" id="A0A6G1E5B9"/>
<name>A0A6G1E5B9_9ORYZ</name>
<gene>
    <name evidence="1" type="ORF">E2562_031704</name>
</gene>
<comment type="caution">
    <text evidence="1">The sequence shown here is derived from an EMBL/GenBank/DDBJ whole genome shotgun (WGS) entry which is preliminary data.</text>
</comment>
<dbReference type="EMBL" id="SPHZ02000005">
    <property type="protein sequence ID" value="KAF0919851.1"/>
    <property type="molecule type" value="Genomic_DNA"/>
</dbReference>
<evidence type="ECO:0000313" key="2">
    <source>
        <dbReference type="Proteomes" id="UP000479710"/>
    </source>
</evidence>
<keyword evidence="2" id="KW-1185">Reference proteome</keyword>
<protein>
    <submittedName>
        <fullName evidence="1">Uncharacterized protein</fullName>
    </submittedName>
</protein>
<organism evidence="1 2">
    <name type="scientific">Oryza meyeriana var. granulata</name>
    <dbReference type="NCBI Taxonomy" id="110450"/>
    <lineage>
        <taxon>Eukaryota</taxon>
        <taxon>Viridiplantae</taxon>
        <taxon>Streptophyta</taxon>
        <taxon>Embryophyta</taxon>
        <taxon>Tracheophyta</taxon>
        <taxon>Spermatophyta</taxon>
        <taxon>Magnoliopsida</taxon>
        <taxon>Liliopsida</taxon>
        <taxon>Poales</taxon>
        <taxon>Poaceae</taxon>
        <taxon>BOP clade</taxon>
        <taxon>Oryzoideae</taxon>
        <taxon>Oryzeae</taxon>
        <taxon>Oryzinae</taxon>
        <taxon>Oryza</taxon>
        <taxon>Oryza meyeriana</taxon>
    </lineage>
</organism>
<reference evidence="1 2" key="1">
    <citation type="submission" date="2019-11" db="EMBL/GenBank/DDBJ databases">
        <title>Whole genome sequence of Oryza granulata.</title>
        <authorList>
            <person name="Li W."/>
        </authorList>
    </citation>
    <scope>NUCLEOTIDE SEQUENCE [LARGE SCALE GENOMIC DNA]</scope>
    <source>
        <strain evidence="2">cv. Menghai</strain>
        <tissue evidence="1">Leaf</tissue>
    </source>
</reference>
<evidence type="ECO:0000313" key="1">
    <source>
        <dbReference type="EMBL" id="KAF0919851.1"/>
    </source>
</evidence>
<sequence length="70" mass="7216">MLSSSLFQGYRCLPGLPCCPGFRSSSSFSAPPLLLVADTHQPSPACLCPVPSSRCPGSSITGTPASNIVY</sequence>
<proteinExistence type="predicted"/>
<accession>A0A6G1E5B9</accession>